<keyword evidence="1" id="KW-0167">Capsid protein</keyword>
<dbReference type="InterPro" id="IPR019593">
    <property type="entry name" value="Spore_coat_protein_Z/Y"/>
</dbReference>
<accession>A0A221MH17</accession>
<keyword evidence="1" id="KW-0946">Virion</keyword>
<protein>
    <submittedName>
        <fullName evidence="1">Spore coat protein</fullName>
    </submittedName>
</protein>
<dbReference type="KEGG" id="vne:CFK40_18915"/>
<dbReference type="AlphaFoldDB" id="A0A221MH17"/>
<dbReference type="EMBL" id="CP022437">
    <property type="protein sequence ID" value="ASN06935.1"/>
    <property type="molecule type" value="Genomic_DNA"/>
</dbReference>
<dbReference type="Proteomes" id="UP000204391">
    <property type="component" value="Chromosome"/>
</dbReference>
<proteinExistence type="predicted"/>
<evidence type="ECO:0000313" key="2">
    <source>
        <dbReference type="Proteomes" id="UP000204391"/>
    </source>
</evidence>
<dbReference type="Pfam" id="PF10612">
    <property type="entry name" value="Spore-coat_CotZ"/>
    <property type="match status" value="1"/>
</dbReference>
<keyword evidence="2" id="KW-1185">Reference proteome</keyword>
<sequence>MNLRIRRDSVSKSKNSKCRENVNSVKSKRYSDECVCDVVKRIVEVQDEVGGNGCSSGCDRSIHQLLSRGNQMGPANTTVPFILYCGGTCEPFIGSGVFQAPRGDNGSFFGCVETPIFRAKNFVKGSDCCVRLELLVPVTEECDPPECKMDTVSKVCPFFPADYPITDFQATGICITVDLKHFLAITCLDPITPIPANEFQPVADHDHKKY</sequence>
<evidence type="ECO:0000313" key="1">
    <source>
        <dbReference type="EMBL" id="ASN06935.1"/>
    </source>
</evidence>
<name>A0A221MH17_9BACI</name>
<organism evidence="1 2">
    <name type="scientific">Virgibacillus necropolis</name>
    <dbReference type="NCBI Taxonomy" id="163877"/>
    <lineage>
        <taxon>Bacteria</taxon>
        <taxon>Bacillati</taxon>
        <taxon>Bacillota</taxon>
        <taxon>Bacilli</taxon>
        <taxon>Bacillales</taxon>
        <taxon>Bacillaceae</taxon>
        <taxon>Virgibacillus</taxon>
    </lineage>
</organism>
<gene>
    <name evidence="1" type="ORF">CFK40_18915</name>
</gene>
<reference evidence="1 2" key="1">
    <citation type="journal article" date="2003" name="Int. J. Syst. Evol. Microbiol.">
        <title>Virgibacillus carmonensis sp. nov., Virgibacillus necropolis sp. nov. and Virgibacillus picturae sp. nov., three novel species isolated from deteriorated mural paintings, transfer of the species of the genus salibacillus to Virgibacillus, as Virgibacillus marismortui comb. nov. and Virgibacillus salexigens comb. nov., and emended description of the genus Virgibacillus.</title>
        <authorList>
            <person name="Heyrman J."/>
            <person name="Logan N.A."/>
            <person name="Busse H.J."/>
            <person name="Balcaen A."/>
            <person name="Lebbe L."/>
            <person name="Rodriguez-Diaz M."/>
            <person name="Swings J."/>
            <person name="De Vos P."/>
        </authorList>
    </citation>
    <scope>NUCLEOTIDE SEQUENCE [LARGE SCALE GENOMIC DNA]</scope>
    <source>
        <strain evidence="1 2">LMG 19488</strain>
    </source>
</reference>